<evidence type="ECO:0000313" key="5">
    <source>
        <dbReference type="Proteomes" id="UP000293583"/>
    </source>
</evidence>
<dbReference type="InterPro" id="IPR002173">
    <property type="entry name" value="Carboh/pur_kinase_PfkB_CS"/>
</dbReference>
<keyword evidence="1" id="KW-0808">Transferase</keyword>
<keyword evidence="2" id="KW-0418">Kinase</keyword>
<dbReference type="InterPro" id="IPR011611">
    <property type="entry name" value="PfkB_dom"/>
</dbReference>
<dbReference type="InterPro" id="IPR029056">
    <property type="entry name" value="Ribokinase-like"/>
</dbReference>
<comment type="caution">
    <text evidence="4">The sequence shown here is derived from an EMBL/GenBank/DDBJ whole genome shotgun (WGS) entry which is preliminary data.</text>
</comment>
<accession>A0A4Q9BEI9</accession>
<dbReference type="GO" id="GO:0033786">
    <property type="term" value="F:heptose-1-phosphate adenylyltransferase activity"/>
    <property type="evidence" value="ECO:0007669"/>
    <property type="project" value="TreeGrafter"/>
</dbReference>
<dbReference type="Proteomes" id="UP000293583">
    <property type="component" value="Unassembled WGS sequence"/>
</dbReference>
<dbReference type="PROSITE" id="PS00584">
    <property type="entry name" value="PFKB_KINASES_2"/>
    <property type="match status" value="1"/>
</dbReference>
<protein>
    <recommendedName>
        <fullName evidence="3">Carbohydrate kinase PfkB domain-containing protein</fullName>
    </recommendedName>
</protein>
<feature type="domain" description="Carbohydrate kinase PfkB" evidence="3">
    <location>
        <begin position="37"/>
        <end position="299"/>
    </location>
</feature>
<reference evidence="4 5" key="1">
    <citation type="submission" date="2019-02" db="EMBL/GenBank/DDBJ databases">
        <title>Genome of a new Bacteroidetes strain.</title>
        <authorList>
            <person name="Pitt A."/>
        </authorList>
    </citation>
    <scope>NUCLEOTIDE SEQUENCE [LARGE SCALE GENOMIC DNA]</scope>
    <source>
        <strain evidence="4 5">103A-SOEBACH</strain>
    </source>
</reference>
<dbReference type="OrthoDB" id="9797743at2"/>
<keyword evidence="5" id="KW-1185">Reference proteome</keyword>
<dbReference type="AlphaFoldDB" id="A0A4Q9BEI9"/>
<gene>
    <name evidence="4" type="ORF">EWU20_05605</name>
</gene>
<proteinExistence type="predicted"/>
<dbReference type="EMBL" id="SEWY01000002">
    <property type="protein sequence ID" value="TBH74619.1"/>
    <property type="molecule type" value="Genomic_DNA"/>
</dbReference>
<dbReference type="GO" id="GO:0033785">
    <property type="term" value="F:heptose 7-phosphate kinase activity"/>
    <property type="evidence" value="ECO:0007669"/>
    <property type="project" value="TreeGrafter"/>
</dbReference>
<organism evidence="4 5">
    <name type="scientific">Aquirufa antheringensis</name>
    <dbReference type="NCBI Taxonomy" id="2516559"/>
    <lineage>
        <taxon>Bacteria</taxon>
        <taxon>Pseudomonadati</taxon>
        <taxon>Bacteroidota</taxon>
        <taxon>Cytophagia</taxon>
        <taxon>Cytophagales</taxon>
        <taxon>Flectobacillaceae</taxon>
        <taxon>Aquirufa</taxon>
    </lineage>
</organism>
<evidence type="ECO:0000259" key="3">
    <source>
        <dbReference type="Pfam" id="PF00294"/>
    </source>
</evidence>
<dbReference type="Gene3D" id="3.40.1190.20">
    <property type="match status" value="1"/>
</dbReference>
<dbReference type="GO" id="GO:0005829">
    <property type="term" value="C:cytosol"/>
    <property type="evidence" value="ECO:0007669"/>
    <property type="project" value="TreeGrafter"/>
</dbReference>
<dbReference type="PANTHER" id="PTHR46969:SF1">
    <property type="entry name" value="BIFUNCTIONAL PROTEIN HLDE"/>
    <property type="match status" value="1"/>
</dbReference>
<dbReference type="RefSeq" id="WP_130923037.1">
    <property type="nucleotide sequence ID" value="NZ_JAANOL010000002.1"/>
</dbReference>
<name>A0A4Q9BEI9_9BACT</name>
<evidence type="ECO:0000256" key="2">
    <source>
        <dbReference type="ARBA" id="ARBA00022777"/>
    </source>
</evidence>
<sequence length="316" mass="34330">MNSERLETILARIQQLRMAVMGDFALDFYFDLQTSTNEFSLETAKEVHLASQPRAYLGGAGNVAKNLAILGAQVSAFGVRGNDLFGREIAHQMAALGIDAKNIIETNIDTPTYSKPLQKEEELNRIDFGTRSSNFQAQTGELLQALAAETFDWIIFNEQFSIPLLQAQHIESLTNSKAIADLRSLGSFARNLPLKVNEAEFIKIHQKAATPENIRSWAKTRNKPVLVTLGEKGMVYAGTEEFHHQPAFPVKGPIDTVGAGDMVVAGFSAARAAGASVEEACEFASLAVHISIHQLGETGSASPDAIRQLHDGHTIA</sequence>
<evidence type="ECO:0000313" key="4">
    <source>
        <dbReference type="EMBL" id="TBH74619.1"/>
    </source>
</evidence>
<dbReference type="PANTHER" id="PTHR46969">
    <property type="entry name" value="BIFUNCTIONAL PROTEIN HLDE"/>
    <property type="match status" value="1"/>
</dbReference>
<dbReference type="Pfam" id="PF00294">
    <property type="entry name" value="PfkB"/>
    <property type="match status" value="1"/>
</dbReference>
<evidence type="ECO:0000256" key="1">
    <source>
        <dbReference type="ARBA" id="ARBA00022679"/>
    </source>
</evidence>
<dbReference type="SUPFAM" id="SSF53613">
    <property type="entry name" value="Ribokinase-like"/>
    <property type="match status" value="1"/>
</dbReference>
<dbReference type="PROSITE" id="PS00583">
    <property type="entry name" value="PFKB_KINASES_1"/>
    <property type="match status" value="1"/>
</dbReference>